<dbReference type="InterPro" id="IPR030678">
    <property type="entry name" value="Peptide/Ni-bd"/>
</dbReference>
<name>A0ABP9QFM6_9RHOO</name>
<evidence type="ECO:0000313" key="3">
    <source>
        <dbReference type="EMBL" id="GAA5161086.1"/>
    </source>
</evidence>
<dbReference type="EMBL" id="BAABLD010000005">
    <property type="protein sequence ID" value="GAA5161086.1"/>
    <property type="molecule type" value="Genomic_DNA"/>
</dbReference>
<organism evidence="3 4">
    <name type="scientific">Viridibacterium curvum</name>
    <dbReference type="NCBI Taxonomy" id="1101404"/>
    <lineage>
        <taxon>Bacteria</taxon>
        <taxon>Pseudomonadati</taxon>
        <taxon>Pseudomonadota</taxon>
        <taxon>Betaproteobacteria</taxon>
        <taxon>Rhodocyclales</taxon>
        <taxon>Rhodocyclaceae</taxon>
        <taxon>Viridibacterium</taxon>
    </lineage>
</organism>
<dbReference type="PIRSF" id="PIRSF002741">
    <property type="entry name" value="MppA"/>
    <property type="match status" value="1"/>
</dbReference>
<dbReference type="InterPro" id="IPR039424">
    <property type="entry name" value="SBP_5"/>
</dbReference>
<comment type="caution">
    <text evidence="3">The sequence shown here is derived from an EMBL/GenBank/DDBJ whole genome shotgun (WGS) entry which is preliminary data.</text>
</comment>
<keyword evidence="4" id="KW-1185">Reference proteome</keyword>
<dbReference type="InterPro" id="IPR000914">
    <property type="entry name" value="SBP_5_dom"/>
</dbReference>
<proteinExistence type="predicted"/>
<feature type="domain" description="Solute-binding protein family 5" evidence="2">
    <location>
        <begin position="130"/>
        <end position="538"/>
    </location>
</feature>
<evidence type="ECO:0000313" key="4">
    <source>
        <dbReference type="Proteomes" id="UP001500547"/>
    </source>
</evidence>
<dbReference type="Gene3D" id="3.40.190.10">
    <property type="entry name" value="Periplasmic binding protein-like II"/>
    <property type="match status" value="1"/>
</dbReference>
<dbReference type="CDD" id="cd08497">
    <property type="entry name" value="MbnE-like"/>
    <property type="match status" value="1"/>
</dbReference>
<accession>A0ABP9QFM6</accession>
<dbReference type="PANTHER" id="PTHR30290">
    <property type="entry name" value="PERIPLASMIC BINDING COMPONENT OF ABC TRANSPORTER"/>
    <property type="match status" value="1"/>
</dbReference>
<gene>
    <name evidence="3" type="ORF">GCM10025770_09750</name>
</gene>
<evidence type="ECO:0000256" key="1">
    <source>
        <dbReference type="ARBA" id="ARBA00022729"/>
    </source>
</evidence>
<dbReference type="PANTHER" id="PTHR30290:SF64">
    <property type="entry name" value="ABC TRANSPORTER PERIPLASMIC BINDING PROTEIN"/>
    <property type="match status" value="1"/>
</dbReference>
<protein>
    <submittedName>
        <fullName evidence="3">Extracellular solute-binding protein</fullName>
    </submittedName>
</protein>
<evidence type="ECO:0000259" key="2">
    <source>
        <dbReference type="Pfam" id="PF00496"/>
    </source>
</evidence>
<dbReference type="Proteomes" id="UP001500547">
    <property type="component" value="Unassembled WGS sequence"/>
</dbReference>
<dbReference type="Gene3D" id="3.10.105.10">
    <property type="entry name" value="Dipeptide-binding Protein, Domain 3"/>
    <property type="match status" value="1"/>
</dbReference>
<keyword evidence="1" id="KW-0732">Signal</keyword>
<dbReference type="Pfam" id="PF00496">
    <property type="entry name" value="SBP_bac_5"/>
    <property type="match status" value="1"/>
</dbReference>
<reference evidence="4" key="1">
    <citation type="journal article" date="2019" name="Int. J. Syst. Evol. Microbiol.">
        <title>The Global Catalogue of Microorganisms (GCM) 10K type strain sequencing project: providing services to taxonomists for standard genome sequencing and annotation.</title>
        <authorList>
            <consortium name="The Broad Institute Genomics Platform"/>
            <consortium name="The Broad Institute Genome Sequencing Center for Infectious Disease"/>
            <person name="Wu L."/>
            <person name="Ma J."/>
        </authorList>
    </citation>
    <scope>NUCLEOTIDE SEQUENCE [LARGE SCALE GENOMIC DNA]</scope>
    <source>
        <strain evidence="4">JCM 18715</strain>
    </source>
</reference>
<dbReference type="SUPFAM" id="SSF53850">
    <property type="entry name" value="Periplasmic binding protein-like II"/>
    <property type="match status" value="1"/>
</dbReference>
<sequence>MQAACRATLHRRYTRGKNKAPTHFARESLPIVRRLICIGLAALLPSAPSLAAHAYAQFGDIKYPAGFKHFEWVNPDAPKGGSFSLAPPLRITNFDKYNPFTLKGNAPPGLSDLVFESLLTGSLDEPTTAYGLLAEDISVAGDGRSVTFRLNPAARFQDGSAVLAIDVKYSFDRLMSKEAHPAIRAQLGDVRGVVVTGERSVRIDFAQASAELPLLVGSMPVFSHKWGAGKPFDKVVMDAPIASGPYRISGGDFGRDITYERDTNYWARDLNVRRGMFNFDRVTFRVYKDNTAQTEAFKAGQFDYVEVFIAREWARTYKGKKFDSGELIRRTVLNRNAGDFQGFVLNSRRPQLADVRVRQAIALAMDFEWMNRQFFYNSYTRVRGFFNNSDFEAKGKPAGDELALLESLRDKLPAGVLNEEVTQPPSTAAPNSLRGNLREARRLMAEAGWTYRDGALRNARGDVFTLEFLDDSGSMARIINPYMQALGKLGVRASYRQADFALVKKRQDVFDFDVISLRTRGSEAPGSELRDRFSSKAAATEGSGNLAGVRSPAADALLEKALAARTRPELVASLRALDRVLRAGHYVVPHWTSTGFRIAYRAKRFGEPAVAPQYFQPEDWTIRTWWSLDAANKNKNGAKD</sequence>